<accession>A0A0G0MEZ9</accession>
<dbReference type="STRING" id="1618574.UT24_C0030G0003"/>
<dbReference type="Proteomes" id="UP000033881">
    <property type="component" value="Unassembled WGS sequence"/>
</dbReference>
<sequence length="196" mass="22875">MRLLDKILKSFYENFQDRHCRFLIYNWKSDISGVKRVREQNKEPKVYDYIVDVRIFFLSDKVVATYKENKDHKWQWGIYASTESIEIVKPIPLNQISGNHFRAGAFVDPAKVISVIGMRGPWNKMLRLAVKEIKQGIRAKQQRINLEEEARINHLRKIVSEEAMVRGLSRICEEEISERSLSRLAGEKDQAIAVNG</sequence>
<evidence type="ECO:0000313" key="2">
    <source>
        <dbReference type="Proteomes" id="UP000033881"/>
    </source>
</evidence>
<dbReference type="EMBL" id="LBWB01000030">
    <property type="protein sequence ID" value="KKQ98925.1"/>
    <property type="molecule type" value="Genomic_DNA"/>
</dbReference>
<evidence type="ECO:0000313" key="1">
    <source>
        <dbReference type="EMBL" id="KKQ98925.1"/>
    </source>
</evidence>
<reference evidence="1 2" key="1">
    <citation type="journal article" date="2015" name="Nature">
        <title>rRNA introns, odd ribosomes, and small enigmatic genomes across a large radiation of phyla.</title>
        <authorList>
            <person name="Brown C.T."/>
            <person name="Hug L.A."/>
            <person name="Thomas B.C."/>
            <person name="Sharon I."/>
            <person name="Castelle C.J."/>
            <person name="Singh A."/>
            <person name="Wilkins M.J."/>
            <person name="Williams K.H."/>
            <person name="Banfield J.F."/>
        </authorList>
    </citation>
    <scope>NUCLEOTIDE SEQUENCE [LARGE SCALE GENOMIC DNA]</scope>
</reference>
<comment type="caution">
    <text evidence="1">The sequence shown here is derived from an EMBL/GenBank/DDBJ whole genome shotgun (WGS) entry which is preliminary data.</text>
</comment>
<protein>
    <submittedName>
        <fullName evidence="1">Uncharacterized protein</fullName>
    </submittedName>
</protein>
<dbReference type="AlphaFoldDB" id="A0A0G0MEZ9"/>
<gene>
    <name evidence="1" type="ORF">UT24_C0030G0003</name>
</gene>
<proteinExistence type="predicted"/>
<organism evidence="1 2">
    <name type="scientific">Candidatus Woesebacteria bacterium GW2011_GWB1_39_12</name>
    <dbReference type="NCBI Taxonomy" id="1618574"/>
    <lineage>
        <taxon>Bacteria</taxon>
        <taxon>Candidatus Woeseibacteriota</taxon>
    </lineage>
</organism>
<name>A0A0G0MEZ9_9BACT</name>